<dbReference type="PANTHER" id="PTHR47723">
    <property type="entry name" value="OS05G0353850 PROTEIN"/>
    <property type="match status" value="1"/>
</dbReference>
<dbReference type="EMBL" id="JANQDX010000012">
    <property type="protein sequence ID" value="KAL0915279.1"/>
    <property type="molecule type" value="Genomic_DNA"/>
</dbReference>
<keyword evidence="1" id="KW-0812">Transmembrane</keyword>
<dbReference type="Proteomes" id="UP001552299">
    <property type="component" value="Unassembled WGS sequence"/>
</dbReference>
<proteinExistence type="predicted"/>
<dbReference type="InterPro" id="IPR044730">
    <property type="entry name" value="RNase_H-like_dom_plant"/>
</dbReference>
<evidence type="ECO:0000313" key="4">
    <source>
        <dbReference type="Proteomes" id="UP001552299"/>
    </source>
</evidence>
<evidence type="ECO:0000256" key="1">
    <source>
        <dbReference type="SAM" id="Phobius"/>
    </source>
</evidence>
<reference evidence="3 4" key="1">
    <citation type="journal article" date="2024" name="Plant Biotechnol. J.">
        <title>Dendrobium thyrsiflorum genome and its molecular insights into genes involved in important horticultural traits.</title>
        <authorList>
            <person name="Chen B."/>
            <person name="Wang J.Y."/>
            <person name="Zheng P.J."/>
            <person name="Li K.L."/>
            <person name="Liang Y.M."/>
            <person name="Chen X.F."/>
            <person name="Zhang C."/>
            <person name="Zhao X."/>
            <person name="He X."/>
            <person name="Zhang G.Q."/>
            <person name="Liu Z.J."/>
            <person name="Xu Q."/>
        </authorList>
    </citation>
    <scope>NUCLEOTIDE SEQUENCE [LARGE SCALE GENOMIC DNA]</scope>
    <source>
        <strain evidence="3">GZMU011</strain>
    </source>
</reference>
<keyword evidence="1" id="KW-1133">Transmembrane helix</keyword>
<dbReference type="InterPro" id="IPR053151">
    <property type="entry name" value="RNase_H-like"/>
</dbReference>
<protein>
    <recommendedName>
        <fullName evidence="2">RNase H type-1 domain-containing protein</fullName>
    </recommendedName>
</protein>
<keyword evidence="4" id="KW-1185">Reference proteome</keyword>
<accession>A0ABD0URQ8</accession>
<gene>
    <name evidence="3" type="ORF">M5K25_015684</name>
</gene>
<dbReference type="InterPro" id="IPR012337">
    <property type="entry name" value="RNaseH-like_sf"/>
</dbReference>
<dbReference type="PANTHER" id="PTHR47723:SF19">
    <property type="entry name" value="POLYNUCLEOTIDYL TRANSFERASE, RIBONUCLEASE H-LIKE SUPERFAMILY PROTEIN"/>
    <property type="match status" value="1"/>
</dbReference>
<feature type="domain" description="RNase H type-1" evidence="2">
    <location>
        <begin position="104"/>
        <end position="180"/>
    </location>
</feature>
<feature type="transmembrane region" description="Helical" evidence="1">
    <location>
        <begin position="12"/>
        <end position="28"/>
    </location>
</feature>
<dbReference type="CDD" id="cd06222">
    <property type="entry name" value="RNase_H_like"/>
    <property type="match status" value="1"/>
</dbReference>
<evidence type="ECO:0000313" key="3">
    <source>
        <dbReference type="EMBL" id="KAL0915279.1"/>
    </source>
</evidence>
<sequence length="339" mass="38235">MKDWCIPSKGHILNIIPILILWFLWSGRNESKHNEKKMDAYIIINKVKDKILNLCAGKLINVDKVKRYRFILQRLGIDISNITSFNKNIIVRWSLPNFPYCKLNSDGSVKDNAADGGGIIRNHKGNVLGAYAIPLHTTNVPNAELLALLYGLNLCMRIGISKVWIEVDAILVIYLINHKNYVIGVFGGASTTDCWFVVGSVGSLVMEFLSGGLFGWVFLVAALKGYLGLGFEEVDALIGRLGPWRSRLDASKIEERMKCSEEMDIEDRGNEFQKSEVNFTGIAEGFNISVAYKDEKEAYEAFCTYAHNNGFSVRKDHHSFWPNSRKIKSKDFLMKTEIG</sequence>
<dbReference type="SUPFAM" id="SSF53098">
    <property type="entry name" value="Ribonuclease H-like"/>
    <property type="match status" value="1"/>
</dbReference>
<keyword evidence="1" id="KW-0472">Membrane</keyword>
<feature type="transmembrane region" description="Helical" evidence="1">
    <location>
        <begin position="204"/>
        <end position="223"/>
    </location>
</feature>
<organism evidence="3 4">
    <name type="scientific">Dendrobium thyrsiflorum</name>
    <name type="common">Pinecone-like raceme dendrobium</name>
    <name type="synonym">Orchid</name>
    <dbReference type="NCBI Taxonomy" id="117978"/>
    <lineage>
        <taxon>Eukaryota</taxon>
        <taxon>Viridiplantae</taxon>
        <taxon>Streptophyta</taxon>
        <taxon>Embryophyta</taxon>
        <taxon>Tracheophyta</taxon>
        <taxon>Spermatophyta</taxon>
        <taxon>Magnoliopsida</taxon>
        <taxon>Liliopsida</taxon>
        <taxon>Asparagales</taxon>
        <taxon>Orchidaceae</taxon>
        <taxon>Epidendroideae</taxon>
        <taxon>Malaxideae</taxon>
        <taxon>Dendrobiinae</taxon>
        <taxon>Dendrobium</taxon>
    </lineage>
</organism>
<dbReference type="InterPro" id="IPR036397">
    <property type="entry name" value="RNaseH_sf"/>
</dbReference>
<evidence type="ECO:0000259" key="2">
    <source>
        <dbReference type="Pfam" id="PF13456"/>
    </source>
</evidence>
<dbReference type="Gene3D" id="3.30.420.10">
    <property type="entry name" value="Ribonuclease H-like superfamily/Ribonuclease H"/>
    <property type="match status" value="1"/>
</dbReference>
<comment type="caution">
    <text evidence="3">The sequence shown here is derived from an EMBL/GenBank/DDBJ whole genome shotgun (WGS) entry which is preliminary data.</text>
</comment>
<dbReference type="Pfam" id="PF13456">
    <property type="entry name" value="RVT_3"/>
    <property type="match status" value="1"/>
</dbReference>
<dbReference type="InterPro" id="IPR002156">
    <property type="entry name" value="RNaseH_domain"/>
</dbReference>
<feature type="transmembrane region" description="Helical" evidence="1">
    <location>
        <begin position="181"/>
        <end position="198"/>
    </location>
</feature>
<dbReference type="AlphaFoldDB" id="A0ABD0URQ8"/>
<name>A0ABD0URQ8_DENTH</name>